<keyword evidence="3" id="KW-0378">Hydrolase</keyword>
<dbReference type="InterPro" id="IPR036866">
    <property type="entry name" value="RibonucZ/Hydroxyglut_hydro"/>
</dbReference>
<dbReference type="InterPro" id="IPR001279">
    <property type="entry name" value="Metallo-B-lactamas"/>
</dbReference>
<comment type="cofactor">
    <cofactor evidence="1">
        <name>Zn(2+)</name>
        <dbReference type="ChEBI" id="CHEBI:29105"/>
    </cofactor>
</comment>
<accession>X1HTG0</accession>
<evidence type="ECO:0000256" key="2">
    <source>
        <dbReference type="ARBA" id="ARBA00022723"/>
    </source>
</evidence>
<dbReference type="Gene3D" id="3.60.15.10">
    <property type="entry name" value="Ribonuclease Z/Hydroxyacylglutathione hydrolase-like"/>
    <property type="match status" value="1"/>
</dbReference>
<dbReference type="PANTHER" id="PTHR46233:SF3">
    <property type="entry name" value="HYDROXYACYLGLUTATHIONE HYDROLASE GLOC"/>
    <property type="match status" value="1"/>
</dbReference>
<name>X1HTG0_9ZZZZ</name>
<dbReference type="EMBL" id="BARU01021681">
    <property type="protein sequence ID" value="GAH48553.1"/>
    <property type="molecule type" value="Genomic_DNA"/>
</dbReference>
<feature type="domain" description="Metallo-beta-lactamase" evidence="5">
    <location>
        <begin position="27"/>
        <end position="214"/>
    </location>
</feature>
<dbReference type="AlphaFoldDB" id="X1HTG0"/>
<evidence type="ECO:0000256" key="3">
    <source>
        <dbReference type="ARBA" id="ARBA00022801"/>
    </source>
</evidence>
<dbReference type="SMART" id="SM00849">
    <property type="entry name" value="Lactamase_B"/>
    <property type="match status" value="1"/>
</dbReference>
<reference evidence="6" key="1">
    <citation type="journal article" date="2014" name="Front. Microbiol.">
        <title>High frequency of phylogenetically diverse reductive dehalogenase-homologous genes in deep subseafloor sedimentary metagenomes.</title>
        <authorList>
            <person name="Kawai M."/>
            <person name="Futagami T."/>
            <person name="Toyoda A."/>
            <person name="Takaki Y."/>
            <person name="Nishi S."/>
            <person name="Hori S."/>
            <person name="Arai W."/>
            <person name="Tsubouchi T."/>
            <person name="Morono Y."/>
            <person name="Uchiyama I."/>
            <person name="Ito T."/>
            <person name="Fujiyama A."/>
            <person name="Inagaki F."/>
            <person name="Takami H."/>
        </authorList>
    </citation>
    <scope>NUCLEOTIDE SEQUENCE</scope>
    <source>
        <strain evidence="6">Expedition CK06-06</strain>
    </source>
</reference>
<dbReference type="SUPFAM" id="SSF56281">
    <property type="entry name" value="Metallo-hydrolase/oxidoreductase"/>
    <property type="match status" value="1"/>
</dbReference>
<dbReference type="GO" id="GO:0016787">
    <property type="term" value="F:hydrolase activity"/>
    <property type="evidence" value="ECO:0007669"/>
    <property type="project" value="UniProtKB-KW"/>
</dbReference>
<organism evidence="6">
    <name type="scientific">marine sediment metagenome</name>
    <dbReference type="NCBI Taxonomy" id="412755"/>
    <lineage>
        <taxon>unclassified sequences</taxon>
        <taxon>metagenomes</taxon>
        <taxon>ecological metagenomes</taxon>
    </lineage>
</organism>
<proteinExistence type="predicted"/>
<dbReference type="Pfam" id="PF00753">
    <property type="entry name" value="Lactamase_B"/>
    <property type="match status" value="1"/>
</dbReference>
<evidence type="ECO:0000259" key="5">
    <source>
        <dbReference type="SMART" id="SM00849"/>
    </source>
</evidence>
<dbReference type="GO" id="GO:0046872">
    <property type="term" value="F:metal ion binding"/>
    <property type="evidence" value="ECO:0007669"/>
    <property type="project" value="UniProtKB-KW"/>
</dbReference>
<evidence type="ECO:0000256" key="1">
    <source>
        <dbReference type="ARBA" id="ARBA00001947"/>
    </source>
</evidence>
<gene>
    <name evidence="6" type="ORF">S03H2_35445</name>
</gene>
<evidence type="ECO:0000256" key="4">
    <source>
        <dbReference type="ARBA" id="ARBA00022833"/>
    </source>
</evidence>
<keyword evidence="2" id="KW-0479">Metal-binding</keyword>
<feature type="non-terminal residue" evidence="6">
    <location>
        <position position="272"/>
    </location>
</feature>
<sequence length="272" mass="31385">MGHFNKEGKFNENSYLIDAEFMKLKGTFSLYLLENDGMRMLIDVGEMLAARKIVKKLKALGLFPIHKILLTHAHWDHIQALPRILKQMEGEEVEILAHENALGILKDPEEMNKYFEFIVEPIENVTPLKENDTIDLNGFELSIYEFFGHTQDSIGVYDKVHKNIIVGDAIMDLIDNETYFPALYGPHFDEQSLLNSFDKLQGMKDQLESISLAHFGVYSGDDFQSFLDGLKAKYLNVKDSIIKWYNENPDGDYVTEKYQEHIIPNSKIFPKE</sequence>
<comment type="caution">
    <text evidence="6">The sequence shown here is derived from an EMBL/GenBank/DDBJ whole genome shotgun (WGS) entry which is preliminary data.</text>
</comment>
<keyword evidence="4" id="KW-0862">Zinc</keyword>
<dbReference type="PANTHER" id="PTHR46233">
    <property type="entry name" value="HYDROXYACYLGLUTATHIONE HYDROLASE GLOC"/>
    <property type="match status" value="1"/>
</dbReference>
<dbReference type="InterPro" id="IPR051453">
    <property type="entry name" value="MBL_Glyoxalase_II"/>
</dbReference>
<protein>
    <recommendedName>
        <fullName evidence="5">Metallo-beta-lactamase domain-containing protein</fullName>
    </recommendedName>
</protein>
<evidence type="ECO:0000313" key="6">
    <source>
        <dbReference type="EMBL" id="GAH48553.1"/>
    </source>
</evidence>